<dbReference type="Gene3D" id="3.90.190.20">
    <property type="entry name" value="Mur ligase, C-terminal domain"/>
    <property type="match status" value="1"/>
</dbReference>
<keyword evidence="14" id="KW-0496">Mitochondrion</keyword>
<dbReference type="InterPro" id="IPR001645">
    <property type="entry name" value="Folylpolyglutamate_synth"/>
</dbReference>
<evidence type="ECO:0000256" key="14">
    <source>
        <dbReference type="ARBA" id="ARBA00023128"/>
    </source>
</evidence>
<evidence type="ECO:0000256" key="17">
    <source>
        <dbReference type="PIRNR" id="PIRNR038895"/>
    </source>
</evidence>
<dbReference type="GO" id="GO:0046872">
    <property type="term" value="F:metal ion binding"/>
    <property type="evidence" value="ECO:0007669"/>
    <property type="project" value="UniProtKB-KW"/>
</dbReference>
<keyword evidence="12 18" id="KW-0067">ATP-binding</keyword>
<dbReference type="eggNOG" id="KOG2525">
    <property type="taxonomic scope" value="Eukaryota"/>
</dbReference>
<dbReference type="HOGENOM" id="CLU_015869_0_1_1"/>
<feature type="binding site" evidence="19">
    <location>
        <position position="207"/>
    </location>
    <ligand>
        <name>Mg(2+)</name>
        <dbReference type="ChEBI" id="CHEBI:18420"/>
        <label>1</label>
    </ligand>
</feature>
<feature type="binding site" evidence="18">
    <location>
        <position position="321"/>
    </location>
    <ligand>
        <name>ATP</name>
        <dbReference type="ChEBI" id="CHEBI:30616"/>
    </ligand>
</feature>
<organism evidence="20 21">
    <name type="scientific">Heterobasidion irregulare (strain TC 32-1)</name>
    <dbReference type="NCBI Taxonomy" id="747525"/>
    <lineage>
        <taxon>Eukaryota</taxon>
        <taxon>Fungi</taxon>
        <taxon>Dikarya</taxon>
        <taxon>Basidiomycota</taxon>
        <taxon>Agaricomycotina</taxon>
        <taxon>Agaricomycetes</taxon>
        <taxon>Russulales</taxon>
        <taxon>Bondarzewiaceae</taxon>
        <taxon>Heterobasidion</taxon>
        <taxon>Heterobasidion annosum species complex</taxon>
    </lineage>
</organism>
<dbReference type="InterPro" id="IPR023600">
    <property type="entry name" value="Folylpolyglutamate_synth_euk"/>
</dbReference>
<dbReference type="GO" id="GO:0004326">
    <property type="term" value="F:tetrahydrofolylpolyglutamate synthase activity"/>
    <property type="evidence" value="ECO:0007669"/>
    <property type="project" value="UniProtKB-EC"/>
</dbReference>
<dbReference type="GO" id="GO:0006730">
    <property type="term" value="P:one-carbon metabolic process"/>
    <property type="evidence" value="ECO:0007669"/>
    <property type="project" value="UniProtKB-KW"/>
</dbReference>
<keyword evidence="11" id="KW-0999">Mitochondrion inner membrane</keyword>
<dbReference type="AlphaFoldDB" id="W4KDK2"/>
<evidence type="ECO:0000256" key="1">
    <source>
        <dbReference type="ARBA" id="ARBA00004273"/>
    </source>
</evidence>
<keyword evidence="7 17" id="KW-0554">One-carbon metabolism</keyword>
<comment type="similarity">
    <text evidence="5 17">Belongs to the folylpolyglutamate synthase family.</text>
</comment>
<evidence type="ECO:0000256" key="8">
    <source>
        <dbReference type="ARBA" id="ARBA00022598"/>
    </source>
</evidence>
<keyword evidence="21" id="KW-1185">Reference proteome</keyword>
<comment type="pathway">
    <text evidence="4 17">Cofactor biosynthesis; tetrahydrofolylpolyglutamate biosynthesis.</text>
</comment>
<feature type="binding site" evidence="18">
    <location>
        <position position="338"/>
    </location>
    <ligand>
        <name>ATP</name>
        <dbReference type="ChEBI" id="CHEBI:30616"/>
    </ligand>
</feature>
<dbReference type="SUPFAM" id="SSF53244">
    <property type="entry name" value="MurD-like peptide ligases, peptide-binding domain"/>
    <property type="match status" value="1"/>
</dbReference>
<evidence type="ECO:0000256" key="10">
    <source>
        <dbReference type="ARBA" id="ARBA00022741"/>
    </source>
</evidence>
<evidence type="ECO:0000256" key="13">
    <source>
        <dbReference type="ARBA" id="ARBA00022842"/>
    </source>
</evidence>
<dbReference type="PIRSF" id="PIRSF038895">
    <property type="entry name" value="FPGS"/>
    <property type="match status" value="1"/>
</dbReference>
<comment type="subcellular location">
    <subcellularLocation>
        <location evidence="3">Cytoplasm</location>
    </subcellularLocation>
    <subcellularLocation>
        <location evidence="1">Mitochondrion inner membrane</location>
    </subcellularLocation>
    <subcellularLocation>
        <location evidence="2">Mitochondrion matrix</location>
    </subcellularLocation>
</comment>
<keyword evidence="15" id="KW-0472">Membrane</keyword>
<accession>W4KDK2</accession>
<dbReference type="GO" id="GO:0005743">
    <property type="term" value="C:mitochondrial inner membrane"/>
    <property type="evidence" value="ECO:0007669"/>
    <property type="project" value="UniProtKB-SubCell"/>
</dbReference>
<dbReference type="InterPro" id="IPR036565">
    <property type="entry name" value="Mur-like_cat_sf"/>
</dbReference>
<dbReference type="SUPFAM" id="SSF53623">
    <property type="entry name" value="MurD-like peptide ligases, catalytic domain"/>
    <property type="match status" value="1"/>
</dbReference>
<dbReference type="OrthoDB" id="5212574at2759"/>
<keyword evidence="8 17" id="KW-0436">Ligase</keyword>
<keyword evidence="13 19" id="KW-0460">Magnesium</keyword>
<dbReference type="Proteomes" id="UP000030671">
    <property type="component" value="Unassembled WGS sequence"/>
</dbReference>
<evidence type="ECO:0000256" key="6">
    <source>
        <dbReference type="ARBA" id="ARBA00022490"/>
    </source>
</evidence>
<dbReference type="InParanoid" id="W4KDK2"/>
<evidence type="ECO:0000256" key="11">
    <source>
        <dbReference type="ARBA" id="ARBA00022792"/>
    </source>
</evidence>
<dbReference type="PROSITE" id="PS01012">
    <property type="entry name" value="FOLYLPOLYGLU_SYNT_2"/>
    <property type="match status" value="1"/>
</dbReference>
<evidence type="ECO:0000313" key="20">
    <source>
        <dbReference type="EMBL" id="ETW83873.1"/>
    </source>
</evidence>
<feature type="binding site" evidence="19">
    <location>
        <position position="94"/>
    </location>
    <ligand>
        <name>Mg(2+)</name>
        <dbReference type="ChEBI" id="CHEBI:18420"/>
        <label>1</label>
    </ligand>
</feature>
<dbReference type="RefSeq" id="XP_009543609.1">
    <property type="nucleotide sequence ID" value="XM_009545314.1"/>
</dbReference>
<evidence type="ECO:0000256" key="9">
    <source>
        <dbReference type="ARBA" id="ARBA00022723"/>
    </source>
</evidence>
<dbReference type="FunCoup" id="W4KDK2">
    <property type="interactions" value="439"/>
</dbReference>
<dbReference type="NCBIfam" id="TIGR01499">
    <property type="entry name" value="folC"/>
    <property type="match status" value="1"/>
</dbReference>
<dbReference type="STRING" id="747525.W4KDK2"/>
<keyword evidence="10 18" id="KW-0547">Nucleotide-binding</keyword>
<dbReference type="GO" id="GO:0005759">
    <property type="term" value="C:mitochondrial matrix"/>
    <property type="evidence" value="ECO:0007669"/>
    <property type="project" value="UniProtKB-SubCell"/>
</dbReference>
<gene>
    <name evidence="20" type="ORF">HETIRDRAFT_314661</name>
</gene>
<reference evidence="20 21" key="1">
    <citation type="journal article" date="2012" name="New Phytol.">
        <title>Insight into trade-off between wood decay and parasitism from the genome of a fungal forest pathogen.</title>
        <authorList>
            <person name="Olson A."/>
            <person name="Aerts A."/>
            <person name="Asiegbu F."/>
            <person name="Belbahri L."/>
            <person name="Bouzid O."/>
            <person name="Broberg A."/>
            <person name="Canback B."/>
            <person name="Coutinho P.M."/>
            <person name="Cullen D."/>
            <person name="Dalman K."/>
            <person name="Deflorio G."/>
            <person name="van Diepen L.T."/>
            <person name="Dunand C."/>
            <person name="Duplessis S."/>
            <person name="Durling M."/>
            <person name="Gonthier P."/>
            <person name="Grimwood J."/>
            <person name="Fossdal C.G."/>
            <person name="Hansson D."/>
            <person name="Henrissat B."/>
            <person name="Hietala A."/>
            <person name="Himmelstrand K."/>
            <person name="Hoffmeister D."/>
            <person name="Hogberg N."/>
            <person name="James T.Y."/>
            <person name="Karlsson M."/>
            <person name="Kohler A."/>
            <person name="Kues U."/>
            <person name="Lee Y.H."/>
            <person name="Lin Y.C."/>
            <person name="Lind M."/>
            <person name="Lindquist E."/>
            <person name="Lombard V."/>
            <person name="Lucas S."/>
            <person name="Lunden K."/>
            <person name="Morin E."/>
            <person name="Murat C."/>
            <person name="Park J."/>
            <person name="Raffaello T."/>
            <person name="Rouze P."/>
            <person name="Salamov A."/>
            <person name="Schmutz J."/>
            <person name="Solheim H."/>
            <person name="Stahlberg J."/>
            <person name="Velez H."/>
            <person name="de Vries R.P."/>
            <person name="Wiebenga A."/>
            <person name="Woodward S."/>
            <person name="Yakovlev I."/>
            <person name="Garbelotto M."/>
            <person name="Martin F."/>
            <person name="Grigoriev I.V."/>
            <person name="Stenlid J."/>
        </authorList>
    </citation>
    <scope>NUCLEOTIDE SEQUENCE [LARGE SCALE GENOMIC DNA]</scope>
    <source>
        <strain evidence="20 21">TC 32-1</strain>
    </source>
</reference>
<comment type="cofactor">
    <cofactor evidence="17">
        <name>a monovalent cation</name>
        <dbReference type="ChEBI" id="CHEBI:60242"/>
    </cofactor>
    <text evidence="17">A monovalent cation.</text>
</comment>
<dbReference type="InterPro" id="IPR018109">
    <property type="entry name" value="Folylpolyglutamate_synth_CS"/>
</dbReference>
<evidence type="ECO:0000256" key="12">
    <source>
        <dbReference type="ARBA" id="ARBA00022840"/>
    </source>
</evidence>
<name>W4KDK2_HETIT</name>
<evidence type="ECO:0000256" key="5">
    <source>
        <dbReference type="ARBA" id="ARBA00008276"/>
    </source>
</evidence>
<feature type="binding site" evidence="19">
    <location>
        <position position="179"/>
    </location>
    <ligand>
        <name>Mg(2+)</name>
        <dbReference type="ChEBI" id="CHEBI:18420"/>
        <label>1</label>
    </ligand>
</feature>
<evidence type="ECO:0000256" key="19">
    <source>
        <dbReference type="PIRSR" id="PIRSR038895-2"/>
    </source>
</evidence>
<evidence type="ECO:0000256" key="3">
    <source>
        <dbReference type="ARBA" id="ARBA00004496"/>
    </source>
</evidence>
<dbReference type="PROSITE" id="PS01011">
    <property type="entry name" value="FOLYLPOLYGLU_SYNT_1"/>
    <property type="match status" value="1"/>
</dbReference>
<comment type="catalytic activity">
    <reaction evidence="16 17">
        <text>(6S)-5,6,7,8-tetrahydrofolyl-(gamma-L-Glu)(n) + L-glutamate + ATP = (6S)-5,6,7,8-tetrahydrofolyl-(gamma-L-Glu)(n+1) + ADP + phosphate + H(+)</text>
        <dbReference type="Rhea" id="RHEA:10580"/>
        <dbReference type="Rhea" id="RHEA-COMP:14738"/>
        <dbReference type="Rhea" id="RHEA-COMP:14740"/>
        <dbReference type="ChEBI" id="CHEBI:15378"/>
        <dbReference type="ChEBI" id="CHEBI:29985"/>
        <dbReference type="ChEBI" id="CHEBI:30616"/>
        <dbReference type="ChEBI" id="CHEBI:43474"/>
        <dbReference type="ChEBI" id="CHEBI:141005"/>
        <dbReference type="ChEBI" id="CHEBI:456216"/>
        <dbReference type="EC" id="6.3.2.17"/>
    </reaction>
</comment>
<evidence type="ECO:0000256" key="4">
    <source>
        <dbReference type="ARBA" id="ARBA00005150"/>
    </source>
</evidence>
<dbReference type="GO" id="GO:0005829">
    <property type="term" value="C:cytosol"/>
    <property type="evidence" value="ECO:0007669"/>
    <property type="project" value="TreeGrafter"/>
</dbReference>
<evidence type="ECO:0000256" key="7">
    <source>
        <dbReference type="ARBA" id="ARBA00022563"/>
    </source>
</evidence>
<dbReference type="EC" id="6.3.2.17" evidence="17"/>
<dbReference type="FunFam" id="3.40.1190.10:FF:000009">
    <property type="entry name" value="Folylpolyglutamate synthase"/>
    <property type="match status" value="1"/>
</dbReference>
<keyword evidence="9 19" id="KW-0479">Metal-binding</keyword>
<dbReference type="InterPro" id="IPR036615">
    <property type="entry name" value="Mur_ligase_C_dom_sf"/>
</dbReference>
<dbReference type="UniPathway" id="UPA00850"/>
<dbReference type="GeneID" id="20670146"/>
<dbReference type="PANTHER" id="PTHR11136">
    <property type="entry name" value="FOLYLPOLYGLUTAMATE SYNTHASE-RELATED"/>
    <property type="match status" value="1"/>
</dbReference>
<sequence>MSTRTYQDAIVHLNSLQSNAATLEAVRASGGRLSEFAIPEMVEYLHRIGYEPEDLNKLNILHITGTKGKGSTCAFTDSILRHVKPEWKIGLYTSPHLVAVRERIRINGVPLSESDFARFFFEVWDRLNENDKRKFPSTPAKPMYFRYVTLVAFHAFLSLKACSSSPLYASLMVNATILEVGVGGAYDSTNIVPRPVVTGVSALGIDHTAVLGKTLKEIAWQKGGIYKEGVPAFTVIQPDEALEVLKSQSKERKASEFTVIPLKSEISGVKLGLAGEHQVQNANLAVHLAQKFLQIQDGTKPESPLSHLYIKALENAKWPGRCQTVMDPKHLDTTWFLDGAHTKESLECCVEWYVSPTAGLRPKPTARGRIRVLIFNCTNGRSGSSFLGTMLEKAGVQLKRHGSDEESSWLFDHVIFCANVTYADGGFKGDLTTNAIPEADLAQLKTQQELGIAWMSLVPSFPSKNIHVLPSIEHALRVVRSLTMEAQGPSAVDVLVTGSLHLVGGMIEVGDLTSVAL</sequence>
<evidence type="ECO:0000256" key="2">
    <source>
        <dbReference type="ARBA" id="ARBA00004305"/>
    </source>
</evidence>
<dbReference type="GO" id="GO:0005524">
    <property type="term" value="F:ATP binding"/>
    <property type="evidence" value="ECO:0007669"/>
    <property type="project" value="UniProtKB-KW"/>
</dbReference>
<comment type="function">
    <text evidence="17">Catalyzes conversion of folates to polyglutamate derivatives allowing concentration of folate compounds in the cell and the intracellular retention of these cofactors, which are important substrates for most of the folate-dependent enzymes that are involved in one-carbon transfer reactions involved in purine, pyrimidine and amino acid synthesis.</text>
</comment>
<dbReference type="Gene3D" id="3.40.1190.10">
    <property type="entry name" value="Mur-like, catalytic domain"/>
    <property type="match status" value="1"/>
</dbReference>
<evidence type="ECO:0000256" key="16">
    <source>
        <dbReference type="ARBA" id="ARBA00047493"/>
    </source>
</evidence>
<protein>
    <recommendedName>
        <fullName evidence="17">Folylpolyglutamate synthase</fullName>
        <ecNumber evidence="17">6.3.2.17</ecNumber>
    </recommendedName>
    <alternativeName>
        <fullName evidence="17">Folylpoly-gamma-glutamate synthetase</fullName>
    </alternativeName>
    <alternativeName>
        <fullName evidence="17">Tetrahydrofolylpolyglutamate synthase</fullName>
    </alternativeName>
</protein>
<proteinExistence type="inferred from homology"/>
<evidence type="ECO:0000313" key="21">
    <source>
        <dbReference type="Proteomes" id="UP000030671"/>
    </source>
</evidence>
<evidence type="ECO:0000256" key="18">
    <source>
        <dbReference type="PIRSR" id="PIRSR038895-1"/>
    </source>
</evidence>
<dbReference type="PANTHER" id="PTHR11136:SF5">
    <property type="entry name" value="FOLYLPOLYGLUTAMATE SYNTHASE, MITOCHONDRIAL"/>
    <property type="match status" value="1"/>
</dbReference>
<evidence type="ECO:0000256" key="15">
    <source>
        <dbReference type="ARBA" id="ARBA00023136"/>
    </source>
</evidence>
<dbReference type="KEGG" id="hir:HETIRDRAFT_314661"/>
<keyword evidence="6" id="KW-0963">Cytoplasm</keyword>
<dbReference type="EMBL" id="KI925456">
    <property type="protein sequence ID" value="ETW83873.1"/>
    <property type="molecule type" value="Genomic_DNA"/>
</dbReference>